<reference evidence="7" key="2">
    <citation type="submission" date="2020-05" db="UniProtKB">
        <authorList>
            <consortium name="EnsemblMetazoa"/>
        </authorList>
    </citation>
    <scope>IDENTIFICATION</scope>
    <source>
        <strain evidence="7">maculatus3</strain>
    </source>
</reference>
<dbReference type="Pfam" id="PF00069">
    <property type="entry name" value="Pkinase"/>
    <property type="match status" value="1"/>
</dbReference>
<dbReference type="InterPro" id="IPR011009">
    <property type="entry name" value="Kinase-like_dom_sf"/>
</dbReference>
<dbReference type="SUPFAM" id="SSF56112">
    <property type="entry name" value="Protein kinase-like (PK-like)"/>
    <property type="match status" value="1"/>
</dbReference>
<dbReference type="Proteomes" id="UP000075901">
    <property type="component" value="Unassembled WGS sequence"/>
</dbReference>
<dbReference type="InterPro" id="IPR000719">
    <property type="entry name" value="Prot_kinase_dom"/>
</dbReference>
<evidence type="ECO:0000256" key="5">
    <source>
        <dbReference type="ARBA" id="ARBA00022840"/>
    </source>
</evidence>
<keyword evidence="3" id="KW-0547">Nucleotide-binding</keyword>
<sequence length="117" mass="13295">MQPLSGLSPFVGGDDQATMTNVLQGTYTFDYKSFDAVSESAKDFVRKLLVRDGEKRLTARKALRHPWLAETTAQSTTELSVTKTKLKRYVIKKRWIKAVNTIIALRRMGARIDYDLV</sequence>
<dbReference type="Gene3D" id="1.10.510.10">
    <property type="entry name" value="Transferase(Phosphotransferase) domain 1"/>
    <property type="match status" value="1"/>
</dbReference>
<dbReference type="AlphaFoldDB" id="A0A182SCM0"/>
<dbReference type="PANTHER" id="PTHR24342">
    <property type="entry name" value="SERINE/THREONINE-PROTEIN KINASE 17"/>
    <property type="match status" value="1"/>
</dbReference>
<dbReference type="PROSITE" id="PS50011">
    <property type="entry name" value="PROTEIN_KINASE_DOM"/>
    <property type="match status" value="1"/>
</dbReference>
<dbReference type="VEuPathDB" id="VectorBase:AMAM004086"/>
<protein>
    <recommendedName>
        <fullName evidence="6">Protein kinase domain-containing protein</fullName>
    </recommendedName>
</protein>
<evidence type="ECO:0000256" key="2">
    <source>
        <dbReference type="ARBA" id="ARBA00022679"/>
    </source>
</evidence>
<evidence type="ECO:0000256" key="4">
    <source>
        <dbReference type="ARBA" id="ARBA00022777"/>
    </source>
</evidence>
<dbReference type="GO" id="GO:0004674">
    <property type="term" value="F:protein serine/threonine kinase activity"/>
    <property type="evidence" value="ECO:0007669"/>
    <property type="project" value="UniProtKB-KW"/>
</dbReference>
<name>A0A182SCM0_9DIPT</name>
<evidence type="ECO:0000256" key="1">
    <source>
        <dbReference type="ARBA" id="ARBA00022527"/>
    </source>
</evidence>
<evidence type="ECO:0000256" key="3">
    <source>
        <dbReference type="ARBA" id="ARBA00022741"/>
    </source>
</evidence>
<keyword evidence="2" id="KW-0808">Transferase</keyword>
<dbReference type="GO" id="GO:0035556">
    <property type="term" value="P:intracellular signal transduction"/>
    <property type="evidence" value="ECO:0007669"/>
    <property type="project" value="TreeGrafter"/>
</dbReference>
<dbReference type="EnsemblMetazoa" id="AMAM004086-RA">
    <property type="protein sequence ID" value="AMAM004086-PA"/>
    <property type="gene ID" value="AMAM004086"/>
</dbReference>
<dbReference type="PANTHER" id="PTHR24342:SF20">
    <property type="entry name" value="MYOSIN LIGHT CHAIN KINASE, SMOOTH MUSCLE"/>
    <property type="match status" value="1"/>
</dbReference>
<keyword evidence="1" id="KW-0723">Serine/threonine-protein kinase</keyword>
<dbReference type="GO" id="GO:0005524">
    <property type="term" value="F:ATP binding"/>
    <property type="evidence" value="ECO:0007669"/>
    <property type="project" value="UniProtKB-KW"/>
</dbReference>
<evidence type="ECO:0000259" key="6">
    <source>
        <dbReference type="PROSITE" id="PS50011"/>
    </source>
</evidence>
<keyword evidence="8" id="KW-1185">Reference proteome</keyword>
<evidence type="ECO:0000313" key="8">
    <source>
        <dbReference type="Proteomes" id="UP000075901"/>
    </source>
</evidence>
<feature type="domain" description="Protein kinase" evidence="6">
    <location>
        <begin position="1"/>
        <end position="68"/>
    </location>
</feature>
<dbReference type="GO" id="GO:0043065">
    <property type="term" value="P:positive regulation of apoptotic process"/>
    <property type="evidence" value="ECO:0007669"/>
    <property type="project" value="TreeGrafter"/>
</dbReference>
<dbReference type="GO" id="GO:0005634">
    <property type="term" value="C:nucleus"/>
    <property type="evidence" value="ECO:0007669"/>
    <property type="project" value="TreeGrafter"/>
</dbReference>
<reference evidence="8" key="1">
    <citation type="submission" date="2013-09" db="EMBL/GenBank/DDBJ databases">
        <title>The Genome Sequence of Anopheles maculatus species B.</title>
        <authorList>
            <consortium name="The Broad Institute Genomics Platform"/>
            <person name="Neafsey D.E."/>
            <person name="Besansky N."/>
            <person name="Howell P."/>
            <person name="Walton C."/>
            <person name="Young S.K."/>
            <person name="Zeng Q."/>
            <person name="Gargeya S."/>
            <person name="Fitzgerald M."/>
            <person name="Haas B."/>
            <person name="Abouelleil A."/>
            <person name="Allen A.W."/>
            <person name="Alvarado L."/>
            <person name="Arachchi H.M."/>
            <person name="Berlin A.M."/>
            <person name="Chapman S.B."/>
            <person name="Gainer-Dewar J."/>
            <person name="Goldberg J."/>
            <person name="Griggs A."/>
            <person name="Gujja S."/>
            <person name="Hansen M."/>
            <person name="Howarth C."/>
            <person name="Imamovic A."/>
            <person name="Ireland A."/>
            <person name="Larimer J."/>
            <person name="McCowan C."/>
            <person name="Murphy C."/>
            <person name="Pearson M."/>
            <person name="Poon T.W."/>
            <person name="Priest M."/>
            <person name="Roberts A."/>
            <person name="Saif S."/>
            <person name="Shea T."/>
            <person name="Sisk P."/>
            <person name="Sykes S."/>
            <person name="Wortman J."/>
            <person name="Nusbaum C."/>
            <person name="Birren B."/>
        </authorList>
    </citation>
    <scope>NUCLEOTIDE SEQUENCE [LARGE SCALE GENOMIC DNA]</scope>
    <source>
        <strain evidence="8">maculatus3</strain>
    </source>
</reference>
<keyword evidence="5" id="KW-0067">ATP-binding</keyword>
<keyword evidence="4" id="KW-0418">Kinase</keyword>
<organism evidence="7 8">
    <name type="scientific">Anopheles maculatus</name>
    <dbReference type="NCBI Taxonomy" id="74869"/>
    <lineage>
        <taxon>Eukaryota</taxon>
        <taxon>Metazoa</taxon>
        <taxon>Ecdysozoa</taxon>
        <taxon>Arthropoda</taxon>
        <taxon>Hexapoda</taxon>
        <taxon>Insecta</taxon>
        <taxon>Pterygota</taxon>
        <taxon>Neoptera</taxon>
        <taxon>Endopterygota</taxon>
        <taxon>Diptera</taxon>
        <taxon>Nematocera</taxon>
        <taxon>Culicoidea</taxon>
        <taxon>Culicidae</taxon>
        <taxon>Anophelinae</taxon>
        <taxon>Anopheles</taxon>
        <taxon>Anopheles maculatus group</taxon>
    </lineage>
</organism>
<accession>A0A182SCM0</accession>
<evidence type="ECO:0000313" key="7">
    <source>
        <dbReference type="EnsemblMetazoa" id="AMAM004086-PA"/>
    </source>
</evidence>
<proteinExistence type="predicted"/>